<feature type="transmembrane region" description="Helical" evidence="6">
    <location>
        <begin position="388"/>
        <end position="415"/>
    </location>
</feature>
<dbReference type="GO" id="GO:0015179">
    <property type="term" value="F:L-amino acid transmembrane transporter activity"/>
    <property type="evidence" value="ECO:0007669"/>
    <property type="project" value="TreeGrafter"/>
</dbReference>
<feature type="transmembrane region" description="Helical" evidence="6">
    <location>
        <begin position="139"/>
        <end position="160"/>
    </location>
</feature>
<dbReference type="GO" id="GO:0016020">
    <property type="term" value="C:membrane"/>
    <property type="evidence" value="ECO:0007669"/>
    <property type="project" value="UniProtKB-SubCell"/>
</dbReference>
<dbReference type="GeneID" id="25990731"/>
<protein>
    <recommendedName>
        <fullName evidence="7">Amino acid transporter transmembrane domain-containing protein</fullName>
    </recommendedName>
</protein>
<evidence type="ECO:0000256" key="2">
    <source>
        <dbReference type="ARBA" id="ARBA00008066"/>
    </source>
</evidence>
<dbReference type="InterPro" id="IPR013057">
    <property type="entry name" value="AA_transpt_TM"/>
</dbReference>
<feature type="transmembrane region" description="Helical" evidence="6">
    <location>
        <begin position="427"/>
        <end position="448"/>
    </location>
</feature>
<keyword evidence="5 6" id="KW-0472">Membrane</keyword>
<feature type="transmembrane region" description="Helical" evidence="6">
    <location>
        <begin position="197"/>
        <end position="218"/>
    </location>
</feature>
<evidence type="ECO:0000256" key="3">
    <source>
        <dbReference type="ARBA" id="ARBA00022692"/>
    </source>
</evidence>
<feature type="domain" description="Amino acid transporter transmembrane" evidence="7">
    <location>
        <begin position="58"/>
        <end position="454"/>
    </location>
</feature>
<evidence type="ECO:0000313" key="9">
    <source>
        <dbReference type="Proteomes" id="UP000002748"/>
    </source>
</evidence>
<dbReference type="RefSeq" id="XP_014182930.1">
    <property type="nucleotide sequence ID" value="XM_014327455.1"/>
</dbReference>
<feature type="transmembrane region" description="Helical" evidence="6">
    <location>
        <begin position="82"/>
        <end position="106"/>
    </location>
</feature>
<dbReference type="PANTHER" id="PTHR22950:SF683">
    <property type="entry name" value="AMINO ACID TRANSPORTER (EUROFUNG)"/>
    <property type="match status" value="1"/>
</dbReference>
<dbReference type="KEGG" id="tasa:A1Q1_07219"/>
<dbReference type="HOGENOM" id="CLU_027816_3_1_1"/>
<dbReference type="EMBL" id="ALBS01000053">
    <property type="protein sequence ID" value="EJT51552.1"/>
    <property type="molecule type" value="Genomic_DNA"/>
</dbReference>
<comment type="caution">
    <text evidence="8">The sequence shown here is derived from an EMBL/GenBank/DDBJ whole genome shotgun (WGS) entry which is preliminary data.</text>
</comment>
<evidence type="ECO:0000256" key="4">
    <source>
        <dbReference type="ARBA" id="ARBA00022989"/>
    </source>
</evidence>
<feature type="transmembrane region" description="Helical" evidence="6">
    <location>
        <begin position="280"/>
        <end position="302"/>
    </location>
</feature>
<comment type="subcellular location">
    <subcellularLocation>
        <location evidence="1">Membrane</location>
        <topology evidence="1">Multi-pass membrane protein</topology>
    </subcellularLocation>
</comment>
<dbReference type="Proteomes" id="UP000002748">
    <property type="component" value="Unassembled WGS sequence"/>
</dbReference>
<comment type="similarity">
    <text evidence="2">Belongs to the amino acid/polyamine transporter 2 family.</text>
</comment>
<evidence type="ECO:0000256" key="5">
    <source>
        <dbReference type="ARBA" id="ARBA00023136"/>
    </source>
</evidence>
<gene>
    <name evidence="8" type="ORF">A1Q1_07219</name>
</gene>
<feature type="transmembrane region" description="Helical" evidence="6">
    <location>
        <begin position="247"/>
        <end position="268"/>
    </location>
</feature>
<name>J6F8A3_TRIAS</name>
<feature type="transmembrane region" description="Helical" evidence="6">
    <location>
        <begin position="322"/>
        <end position="341"/>
    </location>
</feature>
<accession>J6F8A3</accession>
<dbReference type="VEuPathDB" id="FungiDB:A1Q1_07219"/>
<evidence type="ECO:0000313" key="8">
    <source>
        <dbReference type="EMBL" id="EJT51552.1"/>
    </source>
</evidence>
<organism evidence="8 9">
    <name type="scientific">Trichosporon asahii var. asahii (strain ATCC 90039 / CBS 2479 / JCM 2466 / KCTC 7840 / NBRC 103889/ NCYC 2677 / UAMH 7654)</name>
    <name type="common">Yeast</name>
    <dbReference type="NCBI Taxonomy" id="1186058"/>
    <lineage>
        <taxon>Eukaryota</taxon>
        <taxon>Fungi</taxon>
        <taxon>Dikarya</taxon>
        <taxon>Basidiomycota</taxon>
        <taxon>Agaricomycotina</taxon>
        <taxon>Tremellomycetes</taxon>
        <taxon>Trichosporonales</taxon>
        <taxon>Trichosporonaceae</taxon>
        <taxon>Trichosporon</taxon>
    </lineage>
</organism>
<feature type="transmembrane region" description="Helical" evidence="6">
    <location>
        <begin position="362"/>
        <end position="382"/>
    </location>
</feature>
<feature type="transmembrane region" description="Helical" evidence="6">
    <location>
        <begin position="166"/>
        <end position="185"/>
    </location>
</feature>
<reference evidence="8 9" key="1">
    <citation type="journal article" date="2012" name="Eukaryot. Cell">
        <title>Draft genome sequence of CBS 2479, the standard type strain of Trichosporon asahii.</title>
        <authorList>
            <person name="Yang R.Y."/>
            <person name="Li H.T."/>
            <person name="Zhu H."/>
            <person name="Zhou G.P."/>
            <person name="Wang M."/>
            <person name="Wang L."/>
        </authorList>
    </citation>
    <scope>NUCLEOTIDE SEQUENCE [LARGE SCALE GENOMIC DNA]</scope>
    <source>
        <strain evidence="9">ATCC 90039 / CBS 2479 / JCM 2466 / KCTC 7840 / NCYC 2677 / UAMH 7654</strain>
    </source>
</reference>
<dbReference type="OrthoDB" id="40134at2759"/>
<keyword evidence="3 6" id="KW-0812">Transmembrane</keyword>
<keyword evidence="4 6" id="KW-1133">Transmembrane helix</keyword>
<evidence type="ECO:0000256" key="1">
    <source>
        <dbReference type="ARBA" id="ARBA00004141"/>
    </source>
</evidence>
<dbReference type="Pfam" id="PF01490">
    <property type="entry name" value="Aa_trans"/>
    <property type="match status" value="1"/>
</dbReference>
<sequence length="478" mass="50634">MTKPTKWISEKARFGHGTAEVVPPSSSASSSDIEKGSEGALEDAVFGNLESGPNFRGVSAPGAFVLMTKANLGLGVLAIPTVFNLLGIVPGILVIVGCEMLLFWCARFVGPFKIRHPDVYGVADAAYVFAGPWGRWTMYVIFTVFMIFCTASAIVGVSTALNAMSSHGACTAVFTAVAAIAGFLLSSIRTLSKVSWIGWAGITSIIASVIILTIGVGVQDRPSEAPQAPLPWDKGFQVIGHPTFVEAMSAINIILFSSSATPMYFGVVSEMRDPRKYTRAMGASLTFLTAVYLIIGSVVYHYCGQYVASPALGSAGIVLKKVCYGIAFPGLLASLTIFNHISAKNIFVRVLHGSKHLSSNSVTHWAVWLGCTAGSVLLAYIIASAIPIFGSLIGFIGALMCPAVAIIPECLMWFYDNWWFTTKGLTAGKIVTGVINIVVILIGCFFTVGGTYAAVLDLIATSVDSGPWTCVNNSGRLH</sequence>
<evidence type="ECO:0000256" key="6">
    <source>
        <dbReference type="SAM" id="Phobius"/>
    </source>
</evidence>
<proteinExistence type="inferred from homology"/>
<dbReference type="PANTHER" id="PTHR22950">
    <property type="entry name" value="AMINO ACID TRANSPORTER"/>
    <property type="match status" value="1"/>
</dbReference>
<evidence type="ECO:0000259" key="7">
    <source>
        <dbReference type="Pfam" id="PF01490"/>
    </source>
</evidence>
<dbReference type="AlphaFoldDB" id="J6F8A3"/>